<comment type="caution">
    <text evidence="1">The sequence shown here is derived from an EMBL/GenBank/DDBJ whole genome shotgun (WGS) entry which is preliminary data.</text>
</comment>
<dbReference type="RefSeq" id="WP_152887859.1">
    <property type="nucleotide sequence ID" value="NZ_WHJC01000024.1"/>
</dbReference>
<accession>A0A6I1MRE9</accession>
<dbReference type="Proteomes" id="UP000430345">
    <property type="component" value="Unassembled WGS sequence"/>
</dbReference>
<protein>
    <submittedName>
        <fullName evidence="1">DUF3775 domain-containing protein</fullName>
    </submittedName>
</protein>
<name>A0A6I1MRE9_9CLOT</name>
<evidence type="ECO:0000313" key="1">
    <source>
        <dbReference type="EMBL" id="MPQ42859.1"/>
    </source>
</evidence>
<gene>
    <name evidence="1" type="ORF">GBZ86_03705</name>
</gene>
<evidence type="ECO:0000313" key="2">
    <source>
        <dbReference type="Proteomes" id="UP000430345"/>
    </source>
</evidence>
<reference evidence="1 2" key="1">
    <citation type="submission" date="2019-10" db="EMBL/GenBank/DDBJ databases">
        <title>The Genome Sequence of Clostridium tarantellae Isolated from Fish Brain.</title>
        <authorList>
            <person name="Bano L."/>
            <person name="Kiel M."/>
            <person name="Sales G."/>
            <person name="Doxey A.C."/>
            <person name="Mansfield M.J."/>
            <person name="Schiavone M."/>
            <person name="Rossetto O."/>
            <person name="Pirazzini M."/>
            <person name="Dobrindt U."/>
            <person name="Montecucco C."/>
        </authorList>
    </citation>
    <scope>NUCLEOTIDE SEQUENCE [LARGE SCALE GENOMIC DNA]</scope>
    <source>
        <strain evidence="1 2">DSM 3997</strain>
    </source>
</reference>
<keyword evidence="2" id="KW-1185">Reference proteome</keyword>
<sequence length="134" mass="15695">MLQNNIKNFKKLIELAEKNRLEYEKDMCDGIIISDLNVDSIDELSKKSSTEKELQELLESLDFESISNVCSIMYLGRDRDYNKLDSPEEILRKQKKYIDKTMGYNKDIMIDMITEKVPLDKYLRSGFDILGINI</sequence>
<dbReference type="OrthoDB" id="2974776at2"/>
<dbReference type="EMBL" id="WHJC01000024">
    <property type="protein sequence ID" value="MPQ42859.1"/>
    <property type="molecule type" value="Genomic_DNA"/>
</dbReference>
<proteinExistence type="predicted"/>
<dbReference type="AlphaFoldDB" id="A0A6I1MRE9"/>
<organism evidence="1 2">
    <name type="scientific">Clostridium tarantellae</name>
    <dbReference type="NCBI Taxonomy" id="39493"/>
    <lineage>
        <taxon>Bacteria</taxon>
        <taxon>Bacillati</taxon>
        <taxon>Bacillota</taxon>
        <taxon>Clostridia</taxon>
        <taxon>Eubacteriales</taxon>
        <taxon>Clostridiaceae</taxon>
        <taxon>Clostridium</taxon>
    </lineage>
</organism>